<dbReference type="GO" id="GO:0046872">
    <property type="term" value="F:metal ion binding"/>
    <property type="evidence" value="ECO:0007669"/>
    <property type="project" value="UniProtKB-KW"/>
</dbReference>
<dbReference type="InterPro" id="IPR055438">
    <property type="entry name" value="AstE_AspA_cat"/>
</dbReference>
<dbReference type="Proteomes" id="UP000051276">
    <property type="component" value="Unassembled WGS sequence"/>
</dbReference>
<keyword evidence="4" id="KW-0862">Zinc</keyword>
<dbReference type="Gene3D" id="3.40.630.10">
    <property type="entry name" value="Zn peptidases"/>
    <property type="match status" value="1"/>
</dbReference>
<evidence type="ECO:0000256" key="2">
    <source>
        <dbReference type="ARBA" id="ARBA00022723"/>
    </source>
</evidence>
<evidence type="ECO:0000256" key="1">
    <source>
        <dbReference type="ARBA" id="ARBA00001947"/>
    </source>
</evidence>
<keyword evidence="9" id="KW-1185">Reference proteome</keyword>
<dbReference type="STRING" id="54398.Ga0074115_101142"/>
<protein>
    <submittedName>
        <fullName evidence="6 7">Succinylglutamate desuccinylase / Aspartoacylase family</fullName>
    </submittedName>
</protein>
<sequence>MLKQAFSIPDGLLDRQADQLASLLEGPTLLHLPGARSDPLFVSVLMHGNETVGWEAIRRLLRRYAGGRELPRALSLFIGNLTAAAQGVRRLPGQPDYNRVWPGAEAQGLPEQRLMQQVVEEMRRRQPFASVDIHNNTGLNPHYACVNRIEPRFLHLAALFGRTVVYFLRPRGVTSMAMAELCPSVTLECGRVGERRGVEHAMGYLDACLHLAEHPQHPMAEHDIDLFHTVAQVKIREETSIGFDGAVGDIVFHSDIDHMNFRELPVGTALARIGPIGTKLLDVRDERGTDRTERYFHVEDGELRLRTAVMPSMLTTDASIIRQDCLCYLMERYDNHLHEGD</sequence>
<organism evidence="7 8">
    <name type="scientific">endosymbiont of Ridgeia piscesae</name>
    <dbReference type="NCBI Taxonomy" id="54398"/>
    <lineage>
        <taxon>Bacteria</taxon>
        <taxon>Pseudomonadati</taxon>
        <taxon>Pseudomonadota</taxon>
        <taxon>Gammaproteobacteria</taxon>
        <taxon>sulfur-oxidizing symbionts</taxon>
    </lineage>
</organism>
<accession>A0A0T5Z7D0</accession>
<feature type="domain" description="Succinylglutamate desuccinylase/Aspartoacylase catalytic" evidence="5">
    <location>
        <begin position="46"/>
        <end position="193"/>
    </location>
</feature>
<dbReference type="Pfam" id="PF24827">
    <property type="entry name" value="AstE_AspA_cat"/>
    <property type="match status" value="1"/>
</dbReference>
<comment type="cofactor">
    <cofactor evidence="1">
        <name>Zn(2+)</name>
        <dbReference type="ChEBI" id="CHEBI:29105"/>
    </cofactor>
</comment>
<dbReference type="CDD" id="cd06256">
    <property type="entry name" value="M14_ASTE_ASPA-like"/>
    <property type="match status" value="1"/>
</dbReference>
<evidence type="ECO:0000313" key="6">
    <source>
        <dbReference type="EMBL" id="KRT53807.1"/>
    </source>
</evidence>
<dbReference type="PATRIC" id="fig|54398.3.peg.146"/>
<keyword evidence="2" id="KW-0479">Metal-binding</keyword>
<dbReference type="GO" id="GO:0016788">
    <property type="term" value="F:hydrolase activity, acting on ester bonds"/>
    <property type="evidence" value="ECO:0007669"/>
    <property type="project" value="InterPro"/>
</dbReference>
<dbReference type="RefSeq" id="WP_057955072.1">
    <property type="nucleotide sequence ID" value="NZ_KQ556868.1"/>
</dbReference>
<dbReference type="SUPFAM" id="SSF53187">
    <property type="entry name" value="Zn-dependent exopeptidases"/>
    <property type="match status" value="1"/>
</dbReference>
<reference evidence="8 9" key="1">
    <citation type="submission" date="2015-11" db="EMBL/GenBank/DDBJ databases">
        <title>The genome of Candidatus Endoriftia persephone in Ridgeia piscesae and population structure of the North Eastern Pacific vestimentiferan symbionts.</title>
        <authorList>
            <person name="Perez M."/>
            <person name="Juniper K.S."/>
        </authorList>
    </citation>
    <scope>NUCLEOTIDE SEQUENCE [LARGE SCALE GENOMIC DNA]</scope>
    <source>
        <strain evidence="7">Ind10</strain>
        <strain evidence="6">Ind11</strain>
    </source>
</reference>
<dbReference type="AlphaFoldDB" id="A0A0T5Z7D0"/>
<evidence type="ECO:0000256" key="3">
    <source>
        <dbReference type="ARBA" id="ARBA00022801"/>
    </source>
</evidence>
<proteinExistence type="predicted"/>
<dbReference type="Proteomes" id="UP000051634">
    <property type="component" value="Unassembled WGS sequence"/>
</dbReference>
<evidence type="ECO:0000313" key="8">
    <source>
        <dbReference type="Proteomes" id="UP000051276"/>
    </source>
</evidence>
<comment type="caution">
    <text evidence="7">The sequence shown here is derived from an EMBL/GenBank/DDBJ whole genome shotgun (WGS) entry which is preliminary data.</text>
</comment>
<keyword evidence="3" id="KW-0378">Hydrolase</keyword>
<evidence type="ECO:0000259" key="5">
    <source>
        <dbReference type="Pfam" id="PF24827"/>
    </source>
</evidence>
<evidence type="ECO:0000256" key="4">
    <source>
        <dbReference type="ARBA" id="ARBA00022833"/>
    </source>
</evidence>
<dbReference type="OrthoDB" id="9782876at2"/>
<name>A0A0T5Z7D0_9GAMM</name>
<gene>
    <name evidence="6" type="ORF">Ga0074115_101142</name>
    <name evidence="7" type="ORF">Ga0076813_14132</name>
</gene>
<evidence type="ECO:0000313" key="7">
    <source>
        <dbReference type="EMBL" id="KRT58728.1"/>
    </source>
</evidence>
<dbReference type="EMBL" id="LMXI01000281">
    <property type="protein sequence ID" value="KRT58728.1"/>
    <property type="molecule type" value="Genomic_DNA"/>
</dbReference>
<evidence type="ECO:0000313" key="9">
    <source>
        <dbReference type="Proteomes" id="UP000051634"/>
    </source>
</evidence>
<dbReference type="EMBL" id="LDXT01000095">
    <property type="protein sequence ID" value="KRT53807.1"/>
    <property type="molecule type" value="Genomic_DNA"/>
</dbReference>